<protein>
    <submittedName>
        <fullName evidence="2">Nucleotidyltransferase family protein</fullName>
    </submittedName>
</protein>
<dbReference type="PANTHER" id="PTHR43777">
    <property type="entry name" value="MOLYBDENUM COFACTOR CYTIDYLYLTRANSFERASE"/>
    <property type="match status" value="1"/>
</dbReference>
<dbReference type="Pfam" id="PF12804">
    <property type="entry name" value="NTP_transf_3"/>
    <property type="match status" value="1"/>
</dbReference>
<evidence type="ECO:0000313" key="2">
    <source>
        <dbReference type="EMBL" id="QNF33289.1"/>
    </source>
</evidence>
<dbReference type="RefSeq" id="WP_185274141.1">
    <property type="nucleotide sequence ID" value="NZ_CP055156.1"/>
</dbReference>
<reference evidence="2 3" key="1">
    <citation type="journal article" date="2018" name="Int. J. Syst. Evol. Microbiol.">
        <title>Adhaeribacter swui sp. nov., isolated from wet mud.</title>
        <authorList>
            <person name="Kim D.U."/>
            <person name="Kim K.W."/>
            <person name="Kang M.S."/>
            <person name="Kim J.Y."/>
            <person name="Jang J.H."/>
            <person name="Kim M.K."/>
        </authorList>
    </citation>
    <scope>NUCLEOTIDE SEQUENCE [LARGE SCALE GENOMIC DNA]</scope>
    <source>
        <strain evidence="2 3">KCTC 52873</strain>
    </source>
</reference>
<name>A0A7G7G805_9BACT</name>
<dbReference type="KEGG" id="aswu:HUW51_11325"/>
<dbReference type="PANTHER" id="PTHR43777:SF1">
    <property type="entry name" value="MOLYBDENUM COFACTOR CYTIDYLYLTRANSFERASE"/>
    <property type="match status" value="1"/>
</dbReference>
<dbReference type="CDD" id="cd04182">
    <property type="entry name" value="GT_2_like_f"/>
    <property type="match status" value="1"/>
</dbReference>
<dbReference type="Gene3D" id="3.90.550.10">
    <property type="entry name" value="Spore Coat Polysaccharide Biosynthesis Protein SpsA, Chain A"/>
    <property type="match status" value="1"/>
</dbReference>
<dbReference type="AlphaFoldDB" id="A0A7G7G805"/>
<dbReference type="InterPro" id="IPR029044">
    <property type="entry name" value="Nucleotide-diphossugar_trans"/>
</dbReference>
<dbReference type="SUPFAM" id="SSF53448">
    <property type="entry name" value="Nucleotide-diphospho-sugar transferases"/>
    <property type="match status" value="1"/>
</dbReference>
<dbReference type="Proteomes" id="UP000515237">
    <property type="component" value="Chromosome"/>
</dbReference>
<dbReference type="InterPro" id="IPR025877">
    <property type="entry name" value="MobA-like_NTP_Trfase"/>
</dbReference>
<keyword evidence="2" id="KW-0808">Transferase</keyword>
<accession>A0A7G7G805</accession>
<evidence type="ECO:0000313" key="3">
    <source>
        <dbReference type="Proteomes" id="UP000515237"/>
    </source>
</evidence>
<sequence length="209" mass="22779">MEKTGLVLLAAGASVRLGSPKQNLAFQGQTLLQHAVQAARQSGCSPVVVVLGANAEALLPQLNFPEIKIFKNPDWEEGMGASVRNGVQNLLQSAPDLESILLMTCDQPFVSGKLLQQLIAEKQKNLKKIIACAYQDTLGTPVLFDKQFFPDLLNLQGAHGAKKLLFKYPEQVGSIPFELGGFDIDTPTDYQTLQHYVAKLADDSTKNQE</sequence>
<keyword evidence="3" id="KW-1185">Reference proteome</keyword>
<dbReference type="GO" id="GO:0016779">
    <property type="term" value="F:nucleotidyltransferase activity"/>
    <property type="evidence" value="ECO:0007669"/>
    <property type="project" value="UniProtKB-ARBA"/>
</dbReference>
<dbReference type="EMBL" id="CP055156">
    <property type="protein sequence ID" value="QNF33289.1"/>
    <property type="molecule type" value="Genomic_DNA"/>
</dbReference>
<proteinExistence type="predicted"/>
<feature type="domain" description="MobA-like NTP transferase" evidence="1">
    <location>
        <begin position="7"/>
        <end position="168"/>
    </location>
</feature>
<organism evidence="2 3">
    <name type="scientific">Adhaeribacter swui</name>
    <dbReference type="NCBI Taxonomy" id="2086471"/>
    <lineage>
        <taxon>Bacteria</taxon>
        <taxon>Pseudomonadati</taxon>
        <taxon>Bacteroidota</taxon>
        <taxon>Cytophagia</taxon>
        <taxon>Cytophagales</taxon>
        <taxon>Hymenobacteraceae</taxon>
        <taxon>Adhaeribacter</taxon>
    </lineage>
</organism>
<gene>
    <name evidence="2" type="ORF">HUW51_11325</name>
</gene>
<evidence type="ECO:0000259" key="1">
    <source>
        <dbReference type="Pfam" id="PF12804"/>
    </source>
</evidence>